<protein>
    <submittedName>
        <fullName evidence="1">Uncharacterized protein</fullName>
    </submittedName>
</protein>
<dbReference type="AlphaFoldDB" id="A0A645BHA1"/>
<sequence>MADPGLNLRAKKPGGTFSRLLDIGDHCQQLFRMFGSEHKGTAGIGCDDVRRLAALPDDTVYARRPVGIPPLAQHVYLVKKQDQGAERVYARGRVGRMRGFSEIFNDHVGAGDVAPADDVFV</sequence>
<dbReference type="EMBL" id="VSSQ01019683">
    <property type="protein sequence ID" value="MPM63931.1"/>
    <property type="molecule type" value="Genomic_DNA"/>
</dbReference>
<proteinExistence type="predicted"/>
<evidence type="ECO:0000313" key="1">
    <source>
        <dbReference type="EMBL" id="MPM63931.1"/>
    </source>
</evidence>
<accession>A0A645BHA1</accession>
<name>A0A645BHA1_9ZZZZ</name>
<gene>
    <name evidence="1" type="ORF">SDC9_110816</name>
</gene>
<organism evidence="1">
    <name type="scientific">bioreactor metagenome</name>
    <dbReference type="NCBI Taxonomy" id="1076179"/>
    <lineage>
        <taxon>unclassified sequences</taxon>
        <taxon>metagenomes</taxon>
        <taxon>ecological metagenomes</taxon>
    </lineage>
</organism>
<reference evidence="1" key="1">
    <citation type="submission" date="2019-08" db="EMBL/GenBank/DDBJ databases">
        <authorList>
            <person name="Kucharzyk K."/>
            <person name="Murdoch R.W."/>
            <person name="Higgins S."/>
            <person name="Loffler F."/>
        </authorList>
    </citation>
    <scope>NUCLEOTIDE SEQUENCE</scope>
</reference>
<comment type="caution">
    <text evidence="1">The sequence shown here is derived from an EMBL/GenBank/DDBJ whole genome shotgun (WGS) entry which is preliminary data.</text>
</comment>